<dbReference type="PANTHER" id="PTHR48053">
    <property type="entry name" value="LEUCINE RICH REPEAT FAMILY PROTEIN, EXPRESSED"/>
    <property type="match status" value="1"/>
</dbReference>
<keyword evidence="2" id="KW-0732">Signal</keyword>
<comment type="subcellular location">
    <subcellularLocation>
        <location evidence="1">Membrane</location>
        <topology evidence="1">Single-pass type I membrane protein</topology>
    </subcellularLocation>
</comment>
<proteinExistence type="predicted"/>
<dbReference type="SUPFAM" id="SSF52058">
    <property type="entry name" value="L domain-like"/>
    <property type="match status" value="1"/>
</dbReference>
<evidence type="ECO:0000256" key="1">
    <source>
        <dbReference type="ARBA" id="ARBA00004479"/>
    </source>
</evidence>
<dbReference type="Pfam" id="PF00560">
    <property type="entry name" value="LRR_1"/>
    <property type="match status" value="2"/>
</dbReference>
<evidence type="ECO:0000313" key="4">
    <source>
        <dbReference type="EMBL" id="PRQ35677.1"/>
    </source>
</evidence>
<evidence type="ECO:0000256" key="3">
    <source>
        <dbReference type="ARBA" id="ARBA00023170"/>
    </source>
</evidence>
<keyword evidence="5" id="KW-1185">Reference proteome</keyword>
<sequence length="264" mass="29775">MNCTNLVELRMGNNNLGDDISMLNFPKLSQLSKLGLRKNYFSSILPRSIYSCKFLKAVQVNYNNVEVQIQPEILSFKSLSFLALGRNKGLTNVTGVRKCRMVLKWLSNLKKLQLLNLSHNRITGLIPSWLGTFPKLQTLLMQANQLSGEFPKELCTLPMLVSGQTTSQVGLIYLELPVYSNADAAPLQFLYVYSSFINLSHNCLGGNIPIEIGQLQLLLRLDLSANNFSSNIPDQISNIKYMERLDLSMNHLLIWKNPGITHRS</sequence>
<evidence type="ECO:0000256" key="2">
    <source>
        <dbReference type="ARBA" id="ARBA00022729"/>
    </source>
</evidence>
<dbReference type="InterPro" id="IPR051716">
    <property type="entry name" value="Plant_RL_S/T_kinase"/>
</dbReference>
<dbReference type="EMBL" id="PDCK01000043">
    <property type="protein sequence ID" value="PRQ35677.1"/>
    <property type="molecule type" value="Genomic_DNA"/>
</dbReference>
<dbReference type="PANTHER" id="PTHR48053:SF155">
    <property type="entry name" value="LOW QUALITY PROTEIN: RECEPTOR-LIKE PROTEIN 2"/>
    <property type="match status" value="1"/>
</dbReference>
<dbReference type="AlphaFoldDB" id="A0A2P6QNE4"/>
<organism evidence="4 5">
    <name type="scientific">Rosa chinensis</name>
    <name type="common">China rose</name>
    <dbReference type="NCBI Taxonomy" id="74649"/>
    <lineage>
        <taxon>Eukaryota</taxon>
        <taxon>Viridiplantae</taxon>
        <taxon>Streptophyta</taxon>
        <taxon>Embryophyta</taxon>
        <taxon>Tracheophyta</taxon>
        <taxon>Spermatophyta</taxon>
        <taxon>Magnoliopsida</taxon>
        <taxon>eudicotyledons</taxon>
        <taxon>Gunneridae</taxon>
        <taxon>Pentapetalae</taxon>
        <taxon>rosids</taxon>
        <taxon>fabids</taxon>
        <taxon>Rosales</taxon>
        <taxon>Rosaceae</taxon>
        <taxon>Rosoideae</taxon>
        <taxon>Rosoideae incertae sedis</taxon>
        <taxon>Rosa</taxon>
    </lineage>
</organism>
<gene>
    <name evidence="4" type="ORF">RchiOBHm_Chr5g0082571</name>
</gene>
<dbReference type="Pfam" id="PF13855">
    <property type="entry name" value="LRR_8"/>
    <property type="match status" value="1"/>
</dbReference>
<dbReference type="Gene3D" id="3.80.10.10">
    <property type="entry name" value="Ribonuclease Inhibitor"/>
    <property type="match status" value="1"/>
</dbReference>
<evidence type="ECO:0000313" key="5">
    <source>
        <dbReference type="Proteomes" id="UP000238479"/>
    </source>
</evidence>
<dbReference type="Proteomes" id="UP000238479">
    <property type="component" value="Chromosome 5"/>
</dbReference>
<dbReference type="STRING" id="74649.A0A2P6QNE4"/>
<keyword evidence="3" id="KW-0675">Receptor</keyword>
<protein>
    <submittedName>
        <fullName evidence="4">Putative leucine-rich repeat domain, L domain-containing protein</fullName>
    </submittedName>
</protein>
<dbReference type="Gramene" id="PRQ35677">
    <property type="protein sequence ID" value="PRQ35677"/>
    <property type="gene ID" value="RchiOBHm_Chr5g0082571"/>
</dbReference>
<comment type="caution">
    <text evidence="4">The sequence shown here is derived from an EMBL/GenBank/DDBJ whole genome shotgun (WGS) entry which is preliminary data.</text>
</comment>
<dbReference type="InterPro" id="IPR032675">
    <property type="entry name" value="LRR_dom_sf"/>
</dbReference>
<name>A0A2P6QNE4_ROSCH</name>
<accession>A0A2P6QNE4</accession>
<reference evidence="4 5" key="1">
    <citation type="journal article" date="2018" name="Nat. Genet.">
        <title>The Rosa genome provides new insights in the design of modern roses.</title>
        <authorList>
            <person name="Bendahmane M."/>
        </authorList>
    </citation>
    <scope>NUCLEOTIDE SEQUENCE [LARGE SCALE GENOMIC DNA]</scope>
    <source>
        <strain evidence="5">cv. Old Blush</strain>
    </source>
</reference>
<dbReference type="GO" id="GO:0016020">
    <property type="term" value="C:membrane"/>
    <property type="evidence" value="ECO:0007669"/>
    <property type="project" value="UniProtKB-SubCell"/>
</dbReference>
<dbReference type="InterPro" id="IPR001611">
    <property type="entry name" value="Leu-rich_rpt"/>
</dbReference>